<evidence type="ECO:0000313" key="15">
    <source>
        <dbReference type="Proteomes" id="UP001164929"/>
    </source>
</evidence>
<organism evidence="14 15">
    <name type="scientific">Populus alba x Populus x berolinensis</name>
    <dbReference type="NCBI Taxonomy" id="444605"/>
    <lineage>
        <taxon>Eukaryota</taxon>
        <taxon>Viridiplantae</taxon>
        <taxon>Streptophyta</taxon>
        <taxon>Embryophyta</taxon>
        <taxon>Tracheophyta</taxon>
        <taxon>Spermatophyta</taxon>
        <taxon>Magnoliopsida</taxon>
        <taxon>eudicotyledons</taxon>
        <taxon>Gunneridae</taxon>
        <taxon>Pentapetalae</taxon>
        <taxon>rosids</taxon>
        <taxon>fabids</taxon>
        <taxon>Malpighiales</taxon>
        <taxon>Salicaceae</taxon>
        <taxon>Saliceae</taxon>
        <taxon>Populus</taxon>
    </lineage>
</organism>
<dbReference type="GO" id="GO:0006635">
    <property type="term" value="P:fatty acid beta-oxidation"/>
    <property type="evidence" value="ECO:0007669"/>
    <property type="project" value="InterPro"/>
</dbReference>
<dbReference type="GO" id="GO:0007031">
    <property type="term" value="P:peroxisome organization"/>
    <property type="evidence" value="ECO:0007669"/>
    <property type="project" value="TreeGrafter"/>
</dbReference>
<evidence type="ECO:0000256" key="4">
    <source>
        <dbReference type="ARBA" id="ARBA00022448"/>
    </source>
</evidence>
<keyword evidence="9" id="KW-0576">Peroxisome</keyword>
<dbReference type="PANTHER" id="PTHR46650">
    <property type="entry name" value="PEROXISOMAL ADENINE NUCLEOTIDE TRANSPORTER 1"/>
    <property type="match status" value="1"/>
</dbReference>
<feature type="transmembrane region" description="Helical" evidence="12">
    <location>
        <begin position="323"/>
        <end position="340"/>
    </location>
</feature>
<feature type="transmembrane region" description="Helical" evidence="12">
    <location>
        <begin position="656"/>
        <end position="677"/>
    </location>
</feature>
<feature type="transmembrane region" description="Helical" evidence="12">
    <location>
        <begin position="599"/>
        <end position="620"/>
    </location>
</feature>
<evidence type="ECO:0000256" key="10">
    <source>
        <dbReference type="PROSITE-ProRule" id="PRU00282"/>
    </source>
</evidence>
<feature type="region of interest" description="Disordered" evidence="11">
    <location>
        <begin position="356"/>
        <end position="477"/>
    </location>
</feature>
<dbReference type="InterPro" id="IPR045900">
    <property type="entry name" value="Peroxisomal_Ade_carrier"/>
</dbReference>
<feature type="transmembrane region" description="Helical" evidence="12">
    <location>
        <begin position="145"/>
        <end position="162"/>
    </location>
</feature>
<accession>A0AAD6W1W5</accession>
<dbReference type="GO" id="GO:0005778">
    <property type="term" value="C:peroxisomal membrane"/>
    <property type="evidence" value="ECO:0007669"/>
    <property type="project" value="UniProtKB-SubCell"/>
</dbReference>
<dbReference type="GO" id="GO:0015217">
    <property type="term" value="F:ADP transmembrane transporter activity"/>
    <property type="evidence" value="ECO:0007669"/>
    <property type="project" value="InterPro"/>
</dbReference>
<feature type="compositionally biased region" description="Basic residues" evidence="11">
    <location>
        <begin position="360"/>
        <end position="374"/>
    </location>
</feature>
<gene>
    <name evidence="14" type="ORF">NC653_012805</name>
</gene>
<feature type="repeat" description="Solcar" evidence="10">
    <location>
        <begin position="231"/>
        <end position="326"/>
    </location>
</feature>
<evidence type="ECO:0000313" key="14">
    <source>
        <dbReference type="EMBL" id="KAJ6996032.1"/>
    </source>
</evidence>
<dbReference type="PROSITE" id="PS50920">
    <property type="entry name" value="SOLCAR"/>
    <property type="match status" value="2"/>
</dbReference>
<dbReference type="SUPFAM" id="SSF103506">
    <property type="entry name" value="Mitochondrial carrier"/>
    <property type="match status" value="1"/>
</dbReference>
<comment type="caution">
    <text evidence="14">The sequence shown here is derived from an EMBL/GenBank/DDBJ whole genome shotgun (WGS) entry which is preliminary data.</text>
</comment>
<dbReference type="InterPro" id="IPR006977">
    <property type="entry name" value="Yip1_dom"/>
</dbReference>
<keyword evidence="4" id="KW-0813">Transport</keyword>
<comment type="subcellular location">
    <subcellularLocation>
        <location evidence="1">Peroxisome membrane</location>
        <topology evidence="1">Multi-pass membrane protein</topology>
    </subcellularLocation>
</comment>
<dbReference type="GO" id="GO:0005347">
    <property type="term" value="F:ATP transmembrane transporter activity"/>
    <property type="evidence" value="ECO:0007669"/>
    <property type="project" value="InterPro"/>
</dbReference>
<keyword evidence="8 10" id="KW-0472">Membrane</keyword>
<evidence type="ECO:0000256" key="9">
    <source>
        <dbReference type="ARBA" id="ARBA00023140"/>
    </source>
</evidence>
<evidence type="ECO:0000256" key="12">
    <source>
        <dbReference type="SAM" id="Phobius"/>
    </source>
</evidence>
<dbReference type="EMBL" id="JAQIZT010000005">
    <property type="protein sequence ID" value="KAJ6996032.1"/>
    <property type="molecule type" value="Genomic_DNA"/>
</dbReference>
<name>A0AAD6W1W5_9ROSI</name>
<keyword evidence="6" id="KW-0677">Repeat</keyword>
<dbReference type="Pfam" id="PF04893">
    <property type="entry name" value="Yip1"/>
    <property type="match status" value="1"/>
</dbReference>
<dbReference type="Gene3D" id="1.50.40.10">
    <property type="entry name" value="Mitochondrial carrier domain"/>
    <property type="match status" value="2"/>
</dbReference>
<dbReference type="PANTHER" id="PTHR46650:SF4">
    <property type="entry name" value="PEROXISOMAL ADENINE NUCLEOTIDE CARRIER 1"/>
    <property type="match status" value="1"/>
</dbReference>
<keyword evidence="15" id="KW-1185">Reference proteome</keyword>
<evidence type="ECO:0000256" key="3">
    <source>
        <dbReference type="ARBA" id="ARBA00010596"/>
    </source>
</evidence>
<feature type="transmembrane region" description="Helical" evidence="12">
    <location>
        <begin position="528"/>
        <end position="550"/>
    </location>
</feature>
<dbReference type="Proteomes" id="UP001164929">
    <property type="component" value="Chromosome 5"/>
</dbReference>
<dbReference type="InterPro" id="IPR018108">
    <property type="entry name" value="MCP_transmembrane"/>
</dbReference>
<feature type="compositionally biased region" description="Basic and acidic residues" evidence="11">
    <location>
        <begin position="375"/>
        <end position="398"/>
    </location>
</feature>
<dbReference type="AlphaFoldDB" id="A0AAD6W1W5"/>
<feature type="domain" description="Yip1" evidence="13">
    <location>
        <begin position="512"/>
        <end position="671"/>
    </location>
</feature>
<evidence type="ECO:0000256" key="2">
    <source>
        <dbReference type="ARBA" id="ARBA00006375"/>
    </source>
</evidence>
<dbReference type="Pfam" id="PF00153">
    <property type="entry name" value="Mito_carr"/>
    <property type="match status" value="2"/>
</dbReference>
<evidence type="ECO:0000256" key="11">
    <source>
        <dbReference type="SAM" id="MobiDB-lite"/>
    </source>
</evidence>
<keyword evidence="7 12" id="KW-1133">Transmembrane helix</keyword>
<comment type="similarity">
    <text evidence="3">Belongs to the YIP1 family.</text>
</comment>
<reference evidence="14" key="1">
    <citation type="journal article" date="2023" name="Mol. Ecol. Resour.">
        <title>Chromosome-level genome assembly of a triploid poplar Populus alba 'Berolinensis'.</title>
        <authorList>
            <person name="Chen S."/>
            <person name="Yu Y."/>
            <person name="Wang X."/>
            <person name="Wang S."/>
            <person name="Zhang T."/>
            <person name="Zhou Y."/>
            <person name="He R."/>
            <person name="Meng N."/>
            <person name="Wang Y."/>
            <person name="Liu W."/>
            <person name="Liu Z."/>
            <person name="Liu J."/>
            <person name="Guo Q."/>
            <person name="Huang H."/>
            <person name="Sederoff R.R."/>
            <person name="Wang G."/>
            <person name="Qu G."/>
            <person name="Chen S."/>
        </authorList>
    </citation>
    <scope>NUCLEOTIDE SEQUENCE</scope>
    <source>
        <strain evidence="14">SC-2020</strain>
    </source>
</reference>
<feature type="transmembrane region" description="Helical" evidence="12">
    <location>
        <begin position="570"/>
        <end position="587"/>
    </location>
</feature>
<feature type="transmembrane region" description="Helical" evidence="12">
    <location>
        <begin position="626"/>
        <end position="644"/>
    </location>
</feature>
<protein>
    <submittedName>
        <fullName evidence="14">Peroxisomal adenine nucleotide carrier 1-like</fullName>
    </submittedName>
</protein>
<dbReference type="InterPro" id="IPR023395">
    <property type="entry name" value="MCP_dom_sf"/>
</dbReference>
<evidence type="ECO:0000256" key="6">
    <source>
        <dbReference type="ARBA" id="ARBA00022737"/>
    </source>
</evidence>
<keyword evidence="5 10" id="KW-0812">Transmembrane</keyword>
<proteinExistence type="inferred from homology"/>
<sequence>MGIDLESVSEATSGAIGSLLSTTILYPLDTCKTKYQAEARAHGQQKYRKLTDVLWEAISTRQVLSLYQGIGTKNLQSFISQFVYFYGYSYFKRLYMEKSGLKKIGTKANLIIAAAAGACTAVITQFGILPSLIVVMAAYLEISHYSDFLSILSIFIPLDTASSRMQTSAFGKSKGLWETLTEGSWSDAFDGLGISLLLTSNPAIQYTVFDQLKQKLLMRNKNGAEKTAVTLSAFSAFVLGALSKSIATFLTYPAIRCKVVIQAADTDDDETKKAQRKSKKTIFAVICAIWEREGIFGFFKGLHAQILKTVLSSALLLMIKEKIAATTWVLILAIRRYLFLTRGRLKKTSRFACKDNRNLIKGRKKKKRKSRKTQRGRERSVRLLRKRREERIGRKEENMMSGGVGKYTHIDNQPQVSGSVPAVSDPGHVTVQFTADSNLQTFPPSGSQGKISGGSRPPRDADDTFSKPISGSDEPQQGGWFRTFTIAAYKPYFDVDTTDVLERIKDSLFPFRGTFTEKTANNPDLYGPFWICTTLIFVAASIGTFVTYIAHKLQKKEWNYDINLVTWSAGVFYGYVVLVPLALYVILKYFSAPSGLVQLFCLYGYSLFVFIPALCLSVVPLEIFRWVIAGVAGFMSATFVALNLRAHIMSAGERWFLIVAGIFLLQLALSVVLKLYLFTVTV</sequence>
<evidence type="ECO:0000256" key="7">
    <source>
        <dbReference type="ARBA" id="ARBA00022989"/>
    </source>
</evidence>
<feature type="transmembrane region" description="Helical" evidence="12">
    <location>
        <begin position="111"/>
        <end position="139"/>
    </location>
</feature>
<feature type="compositionally biased region" description="Polar residues" evidence="11">
    <location>
        <begin position="431"/>
        <end position="450"/>
    </location>
</feature>
<evidence type="ECO:0000256" key="1">
    <source>
        <dbReference type="ARBA" id="ARBA00004585"/>
    </source>
</evidence>
<evidence type="ECO:0000256" key="8">
    <source>
        <dbReference type="ARBA" id="ARBA00023136"/>
    </source>
</evidence>
<evidence type="ECO:0000256" key="5">
    <source>
        <dbReference type="ARBA" id="ARBA00022692"/>
    </source>
</evidence>
<evidence type="ECO:0000259" key="13">
    <source>
        <dbReference type="Pfam" id="PF04893"/>
    </source>
</evidence>
<feature type="repeat" description="Solcar" evidence="10">
    <location>
        <begin position="5"/>
        <end position="94"/>
    </location>
</feature>
<comment type="similarity">
    <text evidence="2">Belongs to the mitochondrial carrier (TC 2.A.29) family.</text>
</comment>